<dbReference type="Proteomes" id="UP001592531">
    <property type="component" value="Unassembled WGS sequence"/>
</dbReference>
<reference evidence="1 2" key="1">
    <citation type="submission" date="2024-09" db="EMBL/GenBank/DDBJ databases">
        <authorList>
            <person name="Lee S.D."/>
        </authorList>
    </citation>
    <scope>NUCLEOTIDE SEQUENCE [LARGE SCALE GENOMIC DNA]</scope>
    <source>
        <strain evidence="1 2">N8-3</strain>
    </source>
</reference>
<protein>
    <submittedName>
        <fullName evidence="1">Uncharacterized protein</fullName>
    </submittedName>
</protein>
<dbReference type="RefSeq" id="WP_380532244.1">
    <property type="nucleotide sequence ID" value="NZ_JBHFAB010000002.1"/>
</dbReference>
<evidence type="ECO:0000313" key="2">
    <source>
        <dbReference type="Proteomes" id="UP001592531"/>
    </source>
</evidence>
<dbReference type="EMBL" id="JBHFAB010000002">
    <property type="protein sequence ID" value="MFC1415845.1"/>
    <property type="molecule type" value="Genomic_DNA"/>
</dbReference>
<proteinExistence type="predicted"/>
<evidence type="ECO:0000313" key="1">
    <source>
        <dbReference type="EMBL" id="MFC1415845.1"/>
    </source>
</evidence>
<gene>
    <name evidence="1" type="ORF">ACEZDE_04180</name>
</gene>
<comment type="caution">
    <text evidence="1">The sequence shown here is derived from an EMBL/GenBank/DDBJ whole genome shotgun (WGS) entry which is preliminary data.</text>
</comment>
<sequence>MTDPGIEPLGDHEYLVRLDDGQTRVRVTPDVLRRTSAAVTDEAQVVDLALQWLLERQSAADLPQMIDLDDIAAGYPDFVTDLAQRLAAAR</sequence>
<organism evidence="1 2">
    <name type="scientific">Streptacidiphilus cavernicola</name>
    <dbReference type="NCBI Taxonomy" id="3342716"/>
    <lineage>
        <taxon>Bacteria</taxon>
        <taxon>Bacillati</taxon>
        <taxon>Actinomycetota</taxon>
        <taxon>Actinomycetes</taxon>
        <taxon>Kitasatosporales</taxon>
        <taxon>Streptomycetaceae</taxon>
        <taxon>Streptacidiphilus</taxon>
    </lineage>
</organism>
<name>A0ABV6VQ20_9ACTN</name>
<keyword evidence="2" id="KW-1185">Reference proteome</keyword>
<accession>A0ABV6VQ20</accession>